<reference evidence="1 2" key="2">
    <citation type="journal article" date="2022" name="Mol. Ecol. Resour.">
        <title>The genomes of chicory, endive, great burdock and yacon provide insights into Asteraceae paleo-polyploidization history and plant inulin production.</title>
        <authorList>
            <person name="Fan W."/>
            <person name="Wang S."/>
            <person name="Wang H."/>
            <person name="Wang A."/>
            <person name="Jiang F."/>
            <person name="Liu H."/>
            <person name="Zhao H."/>
            <person name="Xu D."/>
            <person name="Zhang Y."/>
        </authorList>
    </citation>
    <scope>NUCLEOTIDE SEQUENCE [LARGE SCALE GENOMIC DNA]</scope>
    <source>
        <strain evidence="2">cv. Punajuju</strain>
        <tissue evidence="1">Leaves</tissue>
    </source>
</reference>
<proteinExistence type="predicted"/>
<keyword evidence="2" id="KW-1185">Reference proteome</keyword>
<reference evidence="2" key="1">
    <citation type="journal article" date="2022" name="Mol. Ecol. Resour.">
        <title>The genomes of chicory, endive, great burdock and yacon provide insights into Asteraceae palaeo-polyploidization history and plant inulin production.</title>
        <authorList>
            <person name="Fan W."/>
            <person name="Wang S."/>
            <person name="Wang H."/>
            <person name="Wang A."/>
            <person name="Jiang F."/>
            <person name="Liu H."/>
            <person name="Zhao H."/>
            <person name="Xu D."/>
            <person name="Zhang Y."/>
        </authorList>
    </citation>
    <scope>NUCLEOTIDE SEQUENCE [LARGE SCALE GENOMIC DNA]</scope>
    <source>
        <strain evidence="2">cv. Punajuju</strain>
    </source>
</reference>
<organism evidence="1 2">
    <name type="scientific">Cichorium intybus</name>
    <name type="common">Chicory</name>
    <dbReference type="NCBI Taxonomy" id="13427"/>
    <lineage>
        <taxon>Eukaryota</taxon>
        <taxon>Viridiplantae</taxon>
        <taxon>Streptophyta</taxon>
        <taxon>Embryophyta</taxon>
        <taxon>Tracheophyta</taxon>
        <taxon>Spermatophyta</taxon>
        <taxon>Magnoliopsida</taxon>
        <taxon>eudicotyledons</taxon>
        <taxon>Gunneridae</taxon>
        <taxon>Pentapetalae</taxon>
        <taxon>asterids</taxon>
        <taxon>campanulids</taxon>
        <taxon>Asterales</taxon>
        <taxon>Asteraceae</taxon>
        <taxon>Cichorioideae</taxon>
        <taxon>Cichorieae</taxon>
        <taxon>Cichoriinae</taxon>
        <taxon>Cichorium</taxon>
    </lineage>
</organism>
<gene>
    <name evidence="1" type="ORF">L2E82_20266</name>
</gene>
<accession>A0ACB9DTA4</accession>
<sequence>MAVVARGKRRVFLLNIHRSDPFDGNKPLRFYFIFIYPLNQFSFFANPRLASRSVDNCKRKESMSTQGQFVRYARGGRQRKGVLDLNVPPPVENQEQTGCPTVSVSESVQTNVPAIPVAAGSTLPAPIDVEELDDDVVISSPRAFEEAKNKSRRTRRPLVVDVESEEVTTRLKRRRGVPVINCEVYVNLEGSSGSMRGRPQPVVAPPPPPPPPPEPTFSCPVCMGSLVEEVTTKCGHIFCKACIKAAIKAQAKCPTCRRKVTNKDIIRVYLPTTK</sequence>
<evidence type="ECO:0000313" key="1">
    <source>
        <dbReference type="EMBL" id="KAI3749650.1"/>
    </source>
</evidence>
<comment type="caution">
    <text evidence="1">The sequence shown here is derived from an EMBL/GenBank/DDBJ whole genome shotgun (WGS) entry which is preliminary data.</text>
</comment>
<dbReference type="EMBL" id="CM042012">
    <property type="protein sequence ID" value="KAI3749650.1"/>
    <property type="molecule type" value="Genomic_DNA"/>
</dbReference>
<name>A0ACB9DTA4_CICIN</name>
<dbReference type="Proteomes" id="UP001055811">
    <property type="component" value="Linkage Group LG04"/>
</dbReference>
<evidence type="ECO:0000313" key="2">
    <source>
        <dbReference type="Proteomes" id="UP001055811"/>
    </source>
</evidence>
<protein>
    <submittedName>
        <fullName evidence="1">Uncharacterized protein</fullName>
    </submittedName>
</protein>